<feature type="domain" description="CN hydrolase" evidence="2">
    <location>
        <begin position="8"/>
        <end position="280"/>
    </location>
</feature>
<dbReference type="CDD" id="cd07564">
    <property type="entry name" value="nitrilases_CHs"/>
    <property type="match status" value="1"/>
</dbReference>
<name>A0A162SHY8_9CLOT</name>
<evidence type="ECO:0000313" key="4">
    <source>
        <dbReference type="Proteomes" id="UP000076603"/>
    </source>
</evidence>
<dbReference type="RefSeq" id="WP_066623802.1">
    <property type="nucleotide sequence ID" value="NZ_FQXL01000027.1"/>
</dbReference>
<sequence length="308" mass="34268">MKNSIKSVRVAAVQSSPVIMDLDATVEKTLALIKEAGKKGANIVVFPEAFISAYPRGLSFGFVVGSRTMEGRKDWQRYYENSVAVPSDITNILGKAAQEAGVYLSIGVTEKDGSGINNTLYCTNLFFGPDGELLGKHRKLKPTGTERCIWGEGDGSTLTVLDTPYGKVGSLICWENYMPLARMALYSKGVTIYIAPTADSREEWQCTMRHIALEGRCFVIGCNQYVEKNMYPTDLNYYHELESQSEVMCPGGSCIVDPFGKYIVEPVYNREEILIADLELDQIVQSRIDFDVVGHYSRPDVFKFSIVE</sequence>
<dbReference type="OrthoDB" id="9811121at2"/>
<evidence type="ECO:0000313" key="3">
    <source>
        <dbReference type="EMBL" id="KZL91287.1"/>
    </source>
</evidence>
<dbReference type="GO" id="GO:0018762">
    <property type="term" value="F:aliphatic nitrilase activity"/>
    <property type="evidence" value="ECO:0007669"/>
    <property type="project" value="UniProtKB-EC"/>
</dbReference>
<dbReference type="SUPFAM" id="SSF56317">
    <property type="entry name" value="Carbon-nitrogen hydrolase"/>
    <property type="match status" value="1"/>
</dbReference>
<dbReference type="PANTHER" id="PTHR46044:SF1">
    <property type="entry name" value="CN HYDROLASE DOMAIN-CONTAINING PROTEIN"/>
    <property type="match status" value="1"/>
</dbReference>
<dbReference type="PATRIC" id="fig|1121326.3.peg.3071"/>
<evidence type="ECO:0000259" key="2">
    <source>
        <dbReference type="PROSITE" id="PS50263"/>
    </source>
</evidence>
<keyword evidence="3" id="KW-0378">Hydrolase</keyword>
<proteinExistence type="inferred from homology"/>
<reference evidence="3 4" key="1">
    <citation type="submission" date="2016-04" db="EMBL/GenBank/DDBJ databases">
        <title>Genome sequence of Clostridium magnum DSM 2767.</title>
        <authorList>
            <person name="Poehlein A."/>
            <person name="Uhlig R."/>
            <person name="Fischer R."/>
            <person name="Bahl H."/>
            <person name="Daniel R."/>
        </authorList>
    </citation>
    <scope>NUCLEOTIDE SEQUENCE [LARGE SCALE GENOMIC DNA]</scope>
    <source>
        <strain evidence="3 4">DSM 2767</strain>
    </source>
</reference>
<dbReference type="EMBL" id="LWAE01000003">
    <property type="protein sequence ID" value="KZL91287.1"/>
    <property type="molecule type" value="Genomic_DNA"/>
</dbReference>
<dbReference type="PANTHER" id="PTHR46044">
    <property type="entry name" value="NITRILASE"/>
    <property type="match status" value="1"/>
</dbReference>
<dbReference type="InterPro" id="IPR036526">
    <property type="entry name" value="C-N_Hydrolase_sf"/>
</dbReference>
<dbReference type="EC" id="3.5.5.7" evidence="3"/>
<comment type="similarity">
    <text evidence="1">Belongs to the carbon-nitrogen hydrolase superfamily. Nitrilase family.</text>
</comment>
<gene>
    <name evidence="3" type="ORF">CLMAG_30450</name>
</gene>
<dbReference type="AlphaFoldDB" id="A0A162SHY8"/>
<protein>
    <submittedName>
        <fullName evidence="3">Nitrilase</fullName>
        <ecNumber evidence="3">3.5.5.7</ecNumber>
    </submittedName>
</protein>
<dbReference type="Proteomes" id="UP000076603">
    <property type="component" value="Unassembled WGS sequence"/>
</dbReference>
<evidence type="ECO:0000256" key="1">
    <source>
        <dbReference type="ARBA" id="ARBA00008129"/>
    </source>
</evidence>
<comment type="caution">
    <text evidence="3">The sequence shown here is derived from an EMBL/GenBank/DDBJ whole genome shotgun (WGS) entry which is preliminary data.</text>
</comment>
<dbReference type="STRING" id="1121326.CLMAG_30450"/>
<dbReference type="PROSITE" id="PS50263">
    <property type="entry name" value="CN_HYDROLASE"/>
    <property type="match status" value="1"/>
</dbReference>
<dbReference type="InterPro" id="IPR044149">
    <property type="entry name" value="Nitrilases_CHs"/>
</dbReference>
<dbReference type="Pfam" id="PF00795">
    <property type="entry name" value="CN_hydrolase"/>
    <property type="match status" value="1"/>
</dbReference>
<dbReference type="InterPro" id="IPR003010">
    <property type="entry name" value="C-N_Hydrolase"/>
</dbReference>
<keyword evidence="4" id="KW-1185">Reference proteome</keyword>
<accession>A0A162SHY8</accession>
<organism evidence="3 4">
    <name type="scientific">Clostridium magnum DSM 2767</name>
    <dbReference type="NCBI Taxonomy" id="1121326"/>
    <lineage>
        <taxon>Bacteria</taxon>
        <taxon>Bacillati</taxon>
        <taxon>Bacillota</taxon>
        <taxon>Clostridia</taxon>
        <taxon>Eubacteriales</taxon>
        <taxon>Clostridiaceae</taxon>
        <taxon>Clostridium</taxon>
    </lineage>
</organism>
<dbReference type="Gene3D" id="3.60.110.10">
    <property type="entry name" value="Carbon-nitrogen hydrolase"/>
    <property type="match status" value="1"/>
</dbReference>